<comment type="caution">
    <text evidence="2">The sequence shown here is derived from an EMBL/GenBank/DDBJ whole genome shotgun (WGS) entry which is preliminary data.</text>
</comment>
<protein>
    <submittedName>
        <fullName evidence="2">Helicase associated domain-containing protein</fullName>
    </submittedName>
</protein>
<dbReference type="Gene3D" id="6.10.140.530">
    <property type="match status" value="3"/>
</dbReference>
<dbReference type="RefSeq" id="WP_282517245.1">
    <property type="nucleotide sequence ID" value="NZ_JASCIR010000074.1"/>
</dbReference>
<feature type="domain" description="Helicase-associated" evidence="1">
    <location>
        <begin position="12"/>
        <end position="80"/>
    </location>
</feature>
<dbReference type="PANTHER" id="PTHR33418">
    <property type="entry name" value="HELICASE-ASSOCIATED"/>
    <property type="match status" value="1"/>
</dbReference>
<organism evidence="2 3">
    <name type="scientific">Streptomyces solicavernae</name>
    <dbReference type="NCBI Taxonomy" id="3043614"/>
    <lineage>
        <taxon>Bacteria</taxon>
        <taxon>Bacillati</taxon>
        <taxon>Actinomycetota</taxon>
        <taxon>Actinomycetes</taxon>
        <taxon>Kitasatosporales</taxon>
        <taxon>Streptomycetaceae</taxon>
        <taxon>Streptomyces</taxon>
    </lineage>
</organism>
<gene>
    <name evidence="2" type="ORF">QIS99_31880</name>
</gene>
<dbReference type="InterPro" id="IPR005114">
    <property type="entry name" value="Helicase_assoc"/>
</dbReference>
<name>A0ABT6S2Q7_9ACTN</name>
<keyword evidence="3" id="KW-1185">Reference proteome</keyword>
<dbReference type="Proteomes" id="UP001224661">
    <property type="component" value="Unassembled WGS sequence"/>
</dbReference>
<dbReference type="PANTHER" id="PTHR33418:SF1">
    <property type="entry name" value="HELICASE-ASSOCIATED DOMAIN-CONTAINING PROTEIN"/>
    <property type="match status" value="1"/>
</dbReference>
<feature type="domain" description="Helicase-associated" evidence="1">
    <location>
        <begin position="249"/>
        <end position="319"/>
    </location>
</feature>
<evidence type="ECO:0000313" key="3">
    <source>
        <dbReference type="Proteomes" id="UP001224661"/>
    </source>
</evidence>
<reference evidence="2 3" key="1">
    <citation type="submission" date="2023-05" db="EMBL/GenBank/DDBJ databases">
        <title>Draft genome sequence of Streptomyces sp. B-S-A8 isolated from a cave soil in Thailand.</title>
        <authorList>
            <person name="Chamroensaksri N."/>
            <person name="Muangham S."/>
        </authorList>
    </citation>
    <scope>NUCLEOTIDE SEQUENCE [LARGE SCALE GENOMIC DNA]</scope>
    <source>
        <strain evidence="2 3">B-S-A8</strain>
    </source>
</reference>
<evidence type="ECO:0000259" key="1">
    <source>
        <dbReference type="Pfam" id="PF03457"/>
    </source>
</evidence>
<accession>A0ABT6S2Q7</accession>
<dbReference type="EMBL" id="JASCIR010000074">
    <property type="protein sequence ID" value="MDI3390759.1"/>
    <property type="molecule type" value="Genomic_DNA"/>
</dbReference>
<sequence length="321" mass="36288">MKLRVLEPENEFFRRGIAAAARYVKETGVEQLRVPYDYVTPDEWAPAGFPLGIWLADQRRFHKTGALTPERAGELDGLGMVWSHQDVAFEEGLAAAREWAAEHGHFLPPSTAVWNAYPVGAWAKNQRQVARTADRLEERREAGLPGESAAGALAQERREALDEIDPGWCPAWDVGWQRCFRLTQQFVDAGGAVPTAVGDVVVQGEDLGRWVQAQRLGWEQLRPAQLWLLANILHLEPAHEDERPVKRTQDTKWALNLQAVRQFHAREGHVNVPRKHVEQLVEGDGHVVDVKLGVWIDNTRRRAGKLSEQRRADLEALGVRW</sequence>
<feature type="domain" description="Helicase-associated" evidence="1">
    <location>
        <begin position="85"/>
        <end position="165"/>
    </location>
</feature>
<dbReference type="Pfam" id="PF03457">
    <property type="entry name" value="HA"/>
    <property type="match status" value="3"/>
</dbReference>
<evidence type="ECO:0000313" key="2">
    <source>
        <dbReference type="EMBL" id="MDI3390759.1"/>
    </source>
</evidence>
<proteinExistence type="predicted"/>